<feature type="non-terminal residue" evidence="7">
    <location>
        <position position="185"/>
    </location>
</feature>
<dbReference type="GO" id="GO:0003906">
    <property type="term" value="F:DNA-(apurinic or apyrimidinic site) endonuclease activity"/>
    <property type="evidence" value="ECO:0007669"/>
    <property type="project" value="TreeGrafter"/>
</dbReference>
<organism evidence="7">
    <name type="scientific">Glycine soja</name>
    <name type="common">Wild soybean</name>
    <dbReference type="NCBI Taxonomy" id="3848"/>
    <lineage>
        <taxon>Eukaryota</taxon>
        <taxon>Viridiplantae</taxon>
        <taxon>Streptophyta</taxon>
        <taxon>Embryophyta</taxon>
        <taxon>Tracheophyta</taxon>
        <taxon>Spermatophyta</taxon>
        <taxon>Magnoliopsida</taxon>
        <taxon>eudicotyledons</taxon>
        <taxon>Gunneridae</taxon>
        <taxon>Pentapetalae</taxon>
        <taxon>rosids</taxon>
        <taxon>fabids</taxon>
        <taxon>Fabales</taxon>
        <taxon>Fabaceae</taxon>
        <taxon>Papilionoideae</taxon>
        <taxon>50 kb inversion clade</taxon>
        <taxon>NPAAA clade</taxon>
        <taxon>indigoferoid/millettioid clade</taxon>
        <taxon>Phaseoleae</taxon>
        <taxon>Glycine</taxon>
        <taxon>Glycine subgen. Soja</taxon>
    </lineage>
</organism>
<keyword evidence="2 5" id="KW-0479">Metal-binding</keyword>
<accession>A0A0B2PJ66</accession>
<dbReference type="SUPFAM" id="SSF56219">
    <property type="entry name" value="DNase I-like"/>
    <property type="match status" value="1"/>
</dbReference>
<dbReference type="InterPro" id="IPR003314">
    <property type="entry name" value="Mu-type_HTH"/>
</dbReference>
<dbReference type="FunFam" id="3.60.10.10:FF:000158">
    <property type="entry name" value="Uncharacterized protein"/>
    <property type="match status" value="1"/>
</dbReference>
<evidence type="ECO:0000256" key="1">
    <source>
        <dbReference type="ARBA" id="ARBA00007092"/>
    </source>
</evidence>
<dbReference type="Proteomes" id="UP000053555">
    <property type="component" value="Unassembled WGS sequence"/>
</dbReference>
<dbReference type="InterPro" id="IPR005135">
    <property type="entry name" value="Endo/exonuclease/phosphatase"/>
</dbReference>
<keyword evidence="3" id="KW-0378">Hydrolase</keyword>
<evidence type="ECO:0000256" key="2">
    <source>
        <dbReference type="ARBA" id="ARBA00022723"/>
    </source>
</evidence>
<sequence>MNIISYNVRGLGRGVKWGAIRRLVRNHKVDILCIQETKKEHIDKSMCQALWGDLNVNWEFQPAINTAGGLLCIWNDLAFKVERSIKGRGFILLEGVWTQENKKTVIINIYSPCDSHNKRELWESLKQLRGQDPEGLWCLLGDLNSIRHPSEREGVSQRGVEASSINEFNEWISELELVEIPSVGR</sequence>
<dbReference type="PROSITE" id="PS51702">
    <property type="entry name" value="HTH_MU"/>
    <property type="match status" value="1"/>
</dbReference>
<evidence type="ECO:0000256" key="3">
    <source>
        <dbReference type="ARBA" id="ARBA00022801"/>
    </source>
</evidence>
<keyword evidence="4 5" id="KW-0460">Magnesium</keyword>
<evidence type="ECO:0000256" key="5">
    <source>
        <dbReference type="PIRSR" id="PIRSR604808-2"/>
    </source>
</evidence>
<dbReference type="GO" id="GO:0006284">
    <property type="term" value="P:base-excision repair"/>
    <property type="evidence" value="ECO:0007669"/>
    <property type="project" value="TreeGrafter"/>
</dbReference>
<dbReference type="GO" id="GO:0046872">
    <property type="term" value="F:metal ion binding"/>
    <property type="evidence" value="ECO:0007669"/>
    <property type="project" value="UniProtKB-KW"/>
</dbReference>
<feature type="binding site" evidence="5">
    <location>
        <position position="36"/>
    </location>
    <ligand>
        <name>Mg(2+)</name>
        <dbReference type="ChEBI" id="CHEBI:18420"/>
        <label>1</label>
    </ligand>
</feature>
<feature type="domain" description="HTH Mu-type" evidence="6">
    <location>
        <begin position="168"/>
        <end position="185"/>
    </location>
</feature>
<comment type="cofactor">
    <cofactor evidence="5">
        <name>Mg(2+)</name>
        <dbReference type="ChEBI" id="CHEBI:18420"/>
    </cofactor>
    <cofactor evidence="5">
        <name>Mn(2+)</name>
        <dbReference type="ChEBI" id="CHEBI:29035"/>
    </cofactor>
    <text evidence="5">Probably binds two magnesium or manganese ions per subunit.</text>
</comment>
<proteinExistence type="inferred from homology"/>
<dbReference type="AlphaFoldDB" id="A0A0B2PJ66"/>
<dbReference type="InterPro" id="IPR004808">
    <property type="entry name" value="AP_endonuc_1"/>
</dbReference>
<gene>
    <name evidence="7" type="ORF">glysoja_048073</name>
</gene>
<evidence type="ECO:0000259" key="6">
    <source>
        <dbReference type="PROSITE" id="PS51702"/>
    </source>
</evidence>
<dbReference type="Pfam" id="PF03372">
    <property type="entry name" value="Exo_endo_phos"/>
    <property type="match status" value="1"/>
</dbReference>
<dbReference type="GO" id="GO:0005634">
    <property type="term" value="C:nucleus"/>
    <property type="evidence" value="ECO:0007669"/>
    <property type="project" value="TreeGrafter"/>
</dbReference>
<dbReference type="InterPro" id="IPR036691">
    <property type="entry name" value="Endo/exonu/phosph_ase_sf"/>
</dbReference>
<dbReference type="GO" id="GO:0008311">
    <property type="term" value="F:double-stranded DNA 3'-5' DNA exonuclease activity"/>
    <property type="evidence" value="ECO:0007669"/>
    <property type="project" value="TreeGrafter"/>
</dbReference>
<comment type="similarity">
    <text evidence="1">Belongs to the DNA repair enzymes AP/ExoA family.</text>
</comment>
<feature type="binding site" evidence="5">
    <location>
        <position position="7"/>
    </location>
    <ligand>
        <name>Mg(2+)</name>
        <dbReference type="ChEBI" id="CHEBI:18420"/>
        <label>1</label>
    </ligand>
</feature>
<dbReference type="PANTHER" id="PTHR22748:SF11">
    <property type="entry name" value="OS07G0184032 PROTEIN"/>
    <property type="match status" value="1"/>
</dbReference>
<dbReference type="Gene3D" id="3.60.10.10">
    <property type="entry name" value="Endonuclease/exonuclease/phosphatase"/>
    <property type="match status" value="1"/>
</dbReference>
<dbReference type="GO" id="GO:0003677">
    <property type="term" value="F:DNA binding"/>
    <property type="evidence" value="ECO:0007669"/>
    <property type="project" value="InterPro"/>
</dbReference>
<reference evidence="7" key="1">
    <citation type="submission" date="2014-07" db="EMBL/GenBank/DDBJ databases">
        <title>Identification of a novel salt tolerance gene in wild soybean by whole-genome sequencing.</title>
        <authorList>
            <person name="Lam H.-M."/>
            <person name="Qi X."/>
            <person name="Li M.-W."/>
            <person name="Liu X."/>
            <person name="Xie M."/>
            <person name="Ni M."/>
            <person name="Xu X."/>
        </authorList>
    </citation>
    <scope>NUCLEOTIDE SEQUENCE [LARGE SCALE GENOMIC DNA]</scope>
    <source>
        <tissue evidence="7">Root</tissue>
    </source>
</reference>
<name>A0A0B2PJ66_GLYSO</name>
<protein>
    <recommendedName>
        <fullName evidence="6">HTH Mu-type domain-containing protein</fullName>
    </recommendedName>
</protein>
<keyword evidence="5" id="KW-0464">Manganese</keyword>
<dbReference type="GO" id="GO:0008081">
    <property type="term" value="F:phosphoric diester hydrolase activity"/>
    <property type="evidence" value="ECO:0007669"/>
    <property type="project" value="TreeGrafter"/>
</dbReference>
<evidence type="ECO:0000313" key="7">
    <source>
        <dbReference type="EMBL" id="KHN07653.1"/>
    </source>
</evidence>
<dbReference type="PANTHER" id="PTHR22748">
    <property type="entry name" value="AP ENDONUCLEASE"/>
    <property type="match status" value="1"/>
</dbReference>
<dbReference type="EMBL" id="KN666855">
    <property type="protein sequence ID" value="KHN07653.1"/>
    <property type="molecule type" value="Genomic_DNA"/>
</dbReference>
<evidence type="ECO:0000256" key="4">
    <source>
        <dbReference type="ARBA" id="ARBA00022842"/>
    </source>
</evidence>